<feature type="transmembrane region" description="Helical" evidence="1">
    <location>
        <begin position="130"/>
        <end position="148"/>
    </location>
</feature>
<dbReference type="EMBL" id="CP120682">
    <property type="protein sequence ID" value="WKN39746.1"/>
    <property type="molecule type" value="Genomic_DNA"/>
</dbReference>
<gene>
    <name evidence="2" type="ORF">K4G66_13705</name>
</gene>
<dbReference type="Pfam" id="PF08592">
    <property type="entry name" value="Anthrone_oxy"/>
    <property type="match status" value="1"/>
</dbReference>
<keyword evidence="1" id="KW-0472">Membrane</keyword>
<accession>A0AA49JJF2</accession>
<name>A0AA49JJF2_9BACT</name>
<evidence type="ECO:0000313" key="2">
    <source>
        <dbReference type="EMBL" id="WKN39746.1"/>
    </source>
</evidence>
<keyword evidence="1" id="KW-1133">Transmembrane helix</keyword>
<feature type="transmembrane region" description="Helical" evidence="1">
    <location>
        <begin position="49"/>
        <end position="70"/>
    </location>
</feature>
<dbReference type="InterPro" id="IPR013901">
    <property type="entry name" value="Anthrone_oxy"/>
</dbReference>
<keyword evidence="1" id="KW-0812">Transmembrane</keyword>
<sequence length="150" mass="16788">MTTLIIRFLDIMMAGLIAGVLFGIWVGYNPQNISVQTYIEQQQSVIKALNILMPLLGLMTIILTVLSAFMQRQNTTVFSILLLAAFFLVISGLVTRFGNQPINSMIMTWDKADAPANWAALRDKWWSLHIARAASAIAAFCLIIWTNLQK</sequence>
<reference evidence="2" key="1">
    <citation type="journal article" date="2023" name="Comput. Struct. Biotechnol. J.">
        <title>Discovery of a novel marine Bacteroidetes with a rich repertoire of carbohydrate-active enzymes.</title>
        <authorList>
            <person name="Chen B."/>
            <person name="Liu G."/>
            <person name="Chen Q."/>
            <person name="Wang H."/>
            <person name="Liu L."/>
            <person name="Tang K."/>
        </authorList>
    </citation>
    <scope>NUCLEOTIDE SEQUENCE</scope>
    <source>
        <strain evidence="2">TK19036</strain>
    </source>
</reference>
<evidence type="ECO:0000256" key="1">
    <source>
        <dbReference type="SAM" id="Phobius"/>
    </source>
</evidence>
<feature type="transmembrane region" description="Helical" evidence="1">
    <location>
        <begin position="6"/>
        <end position="28"/>
    </location>
</feature>
<feature type="transmembrane region" description="Helical" evidence="1">
    <location>
        <begin position="76"/>
        <end position="97"/>
    </location>
</feature>
<reference evidence="2" key="2">
    <citation type="journal article" date="2024" name="Antonie Van Leeuwenhoek">
        <title>Roseihalotalea indica gen. nov., sp. nov., a halophilic Bacteroidetes from mesopelagic Southwest Indian Ocean with higher carbohydrate metabolic potential.</title>
        <authorList>
            <person name="Chen B."/>
            <person name="Zhang M."/>
            <person name="Lin D."/>
            <person name="Ye J."/>
            <person name="Tang K."/>
        </authorList>
    </citation>
    <scope>NUCLEOTIDE SEQUENCE</scope>
    <source>
        <strain evidence="2">TK19036</strain>
    </source>
</reference>
<protein>
    <submittedName>
        <fullName evidence="2">DUF1772 domain-containing protein</fullName>
    </submittedName>
</protein>
<organism evidence="2">
    <name type="scientific">Roseihalotalea indica</name>
    <dbReference type="NCBI Taxonomy" id="2867963"/>
    <lineage>
        <taxon>Bacteria</taxon>
        <taxon>Pseudomonadati</taxon>
        <taxon>Bacteroidota</taxon>
        <taxon>Cytophagia</taxon>
        <taxon>Cytophagales</taxon>
        <taxon>Catalimonadaceae</taxon>
        <taxon>Roseihalotalea</taxon>
    </lineage>
</organism>
<proteinExistence type="predicted"/>
<dbReference type="AlphaFoldDB" id="A0AA49JJF2"/>